<dbReference type="SMART" id="SM00849">
    <property type="entry name" value="Lactamase_B"/>
    <property type="match status" value="1"/>
</dbReference>
<feature type="domain" description="Metallo-beta-lactamase" evidence="1">
    <location>
        <begin position="26"/>
        <end position="216"/>
    </location>
</feature>
<dbReference type="PANTHER" id="PTHR42951">
    <property type="entry name" value="METALLO-BETA-LACTAMASE DOMAIN-CONTAINING"/>
    <property type="match status" value="1"/>
</dbReference>
<dbReference type="SUPFAM" id="SSF56281">
    <property type="entry name" value="Metallo-hydrolase/oxidoreductase"/>
    <property type="match status" value="1"/>
</dbReference>
<dbReference type="InterPro" id="IPR036866">
    <property type="entry name" value="RibonucZ/Hydroxyglut_hydro"/>
</dbReference>
<protein>
    <recommendedName>
        <fullName evidence="1">Metallo-beta-lactamase domain-containing protein</fullName>
    </recommendedName>
</protein>
<evidence type="ECO:0000259" key="1">
    <source>
        <dbReference type="SMART" id="SM00849"/>
    </source>
</evidence>
<sequence>MTAVRLTPTVWQVGGADGPAATDGYDANLYLVWDGRCGMLIDAGTGRGARRWLDNIVEVTGDLRAVEAVLITHYHADHAGGAQRAAGALFSVLGSERTVAALLAADEEATSLARARRAGVYPDDYRLVACPSARAVHGPVGVGSLLFDVRPAPGHCDGHIVVELHEPGGVSLFTGDVVFPGGTVSVQPLPDCRLSDYADTVARLAERPVDAIFPGHGPVELDADRCRASLRSAADAFGRLRLPPNFIS</sequence>
<evidence type="ECO:0000313" key="2">
    <source>
        <dbReference type="EMBL" id="AQP48438.1"/>
    </source>
</evidence>
<gene>
    <name evidence="2" type="ORF">BW730_13910</name>
</gene>
<dbReference type="Gene3D" id="3.60.15.10">
    <property type="entry name" value="Ribonuclease Z/Hydroxyacylglutathione hydrolase-like"/>
    <property type="match status" value="1"/>
</dbReference>
<dbReference type="AlphaFoldDB" id="A0A1Q2CQN1"/>
<keyword evidence="3" id="KW-1185">Reference proteome</keyword>
<accession>A0A1Q2CQN1</accession>
<dbReference type="RefSeq" id="WP_077686771.1">
    <property type="nucleotide sequence ID" value="NZ_CP019606.1"/>
</dbReference>
<dbReference type="EMBL" id="CP019606">
    <property type="protein sequence ID" value="AQP48438.1"/>
    <property type="molecule type" value="Genomic_DNA"/>
</dbReference>
<organism evidence="2 3">
    <name type="scientific">Tessaracoccus aquimaris</name>
    <dbReference type="NCBI Taxonomy" id="1332264"/>
    <lineage>
        <taxon>Bacteria</taxon>
        <taxon>Bacillati</taxon>
        <taxon>Actinomycetota</taxon>
        <taxon>Actinomycetes</taxon>
        <taxon>Propionibacteriales</taxon>
        <taxon>Propionibacteriaceae</taxon>
        <taxon>Tessaracoccus</taxon>
    </lineage>
</organism>
<proteinExistence type="predicted"/>
<dbReference type="STRING" id="1332264.BW730_13910"/>
<evidence type="ECO:0000313" key="3">
    <source>
        <dbReference type="Proteomes" id="UP000188145"/>
    </source>
</evidence>
<dbReference type="InterPro" id="IPR001279">
    <property type="entry name" value="Metallo-B-lactamas"/>
</dbReference>
<dbReference type="KEGG" id="tes:BW730_13910"/>
<dbReference type="PANTHER" id="PTHR42951:SF4">
    <property type="entry name" value="ACYL-COENZYME A THIOESTERASE MBLAC2"/>
    <property type="match status" value="1"/>
</dbReference>
<dbReference type="Proteomes" id="UP000188145">
    <property type="component" value="Chromosome"/>
</dbReference>
<dbReference type="InterPro" id="IPR050855">
    <property type="entry name" value="NDM-1-like"/>
</dbReference>
<dbReference type="Pfam" id="PF00753">
    <property type="entry name" value="Lactamase_B"/>
    <property type="match status" value="1"/>
</dbReference>
<dbReference type="OrthoDB" id="2971563at2"/>
<name>A0A1Q2CQN1_9ACTN</name>
<reference evidence="3" key="1">
    <citation type="submission" date="2017-02" db="EMBL/GenBank/DDBJ databases">
        <title>Tessaracoccus aquaemaris sp. nov., isolated from the intestine of a Korean rockfish, Sebastes schlegelii, in a marine aquaculture pond.</title>
        <authorList>
            <person name="Tak E.J."/>
            <person name="Bae J.-W."/>
        </authorList>
    </citation>
    <scope>NUCLEOTIDE SEQUENCE [LARGE SCALE GENOMIC DNA]</scope>
    <source>
        <strain evidence="3">NSG39</strain>
    </source>
</reference>